<dbReference type="InterPro" id="IPR019206">
    <property type="entry name" value="DUF2085_TM"/>
</dbReference>
<keyword evidence="1" id="KW-0472">Membrane</keyword>
<evidence type="ECO:0000313" key="3">
    <source>
        <dbReference type="Proteomes" id="UP000007360"/>
    </source>
</evidence>
<comment type="caution">
    <text evidence="2">The sequence shown here is derived from an EMBL/GenBank/DDBJ whole genome shotgun (WGS) entry which is preliminary data.</text>
</comment>
<dbReference type="EMBL" id="AMPO01000003">
    <property type="protein sequence ID" value="EKF86194.1"/>
    <property type="molecule type" value="Genomic_DNA"/>
</dbReference>
<protein>
    <recommendedName>
        <fullName evidence="4">DUF2085 domain-containing protein</fullName>
    </recommendedName>
</protein>
<keyword evidence="1" id="KW-1133">Transmembrane helix</keyword>
<name>K2RCX7_METFP</name>
<sequence length="118" mass="13463">MKHELSNEEFKFSNLICHRIPERTFKIRGHYFPVCSRCTGFYIGAFSYFILAYFVYVEYTVYLISIAIIMLIPAFLDGFTQLIGLRLSNNGLRLLTGLIGGLGLAIIVKAIKWMIISS</sequence>
<dbReference type="Pfam" id="PF09858">
    <property type="entry name" value="DUF2085"/>
    <property type="match status" value="1"/>
</dbReference>
<dbReference type="RefSeq" id="WP_004030137.1">
    <property type="nucleotide sequence ID" value="NZ_AMPO01000003.1"/>
</dbReference>
<gene>
    <name evidence="2" type="ORF">A994_04540</name>
</gene>
<dbReference type="AlphaFoldDB" id="K2RCX7"/>
<organism evidence="2 3">
    <name type="scientific">Methanobacterium formicicum (strain DSM 3637 / PP1)</name>
    <dbReference type="NCBI Taxonomy" id="1204725"/>
    <lineage>
        <taxon>Archaea</taxon>
        <taxon>Methanobacteriati</taxon>
        <taxon>Methanobacteriota</taxon>
        <taxon>Methanomada group</taxon>
        <taxon>Methanobacteria</taxon>
        <taxon>Methanobacteriales</taxon>
        <taxon>Methanobacteriaceae</taxon>
        <taxon>Methanobacterium</taxon>
    </lineage>
</organism>
<dbReference type="OrthoDB" id="65798at2157"/>
<feature type="transmembrane region" description="Helical" evidence="1">
    <location>
        <begin position="92"/>
        <end position="115"/>
    </location>
</feature>
<feature type="transmembrane region" description="Helical" evidence="1">
    <location>
        <begin position="34"/>
        <end position="56"/>
    </location>
</feature>
<dbReference type="Proteomes" id="UP000007360">
    <property type="component" value="Unassembled WGS sequence"/>
</dbReference>
<evidence type="ECO:0000256" key="1">
    <source>
        <dbReference type="SAM" id="Phobius"/>
    </source>
</evidence>
<evidence type="ECO:0000313" key="2">
    <source>
        <dbReference type="EMBL" id="EKF86194.1"/>
    </source>
</evidence>
<feature type="transmembrane region" description="Helical" evidence="1">
    <location>
        <begin position="62"/>
        <end position="80"/>
    </location>
</feature>
<evidence type="ECO:0008006" key="4">
    <source>
        <dbReference type="Google" id="ProtNLM"/>
    </source>
</evidence>
<reference evidence="2 3" key="1">
    <citation type="journal article" date="2012" name="J. Bacteriol.">
        <title>Draft genome sequence of Methanobacterium formicicum DSM 3637, an archaebacterium isolated from the methane producer amoeba Pelomyxa palustris.</title>
        <authorList>
            <person name="Gutierrez G."/>
        </authorList>
    </citation>
    <scope>NUCLEOTIDE SEQUENCE [LARGE SCALE GENOMIC DNA]</scope>
    <source>
        <strain evidence="3">DSM 3637 / PP1</strain>
    </source>
</reference>
<proteinExistence type="predicted"/>
<keyword evidence="3" id="KW-1185">Reference proteome</keyword>
<keyword evidence="1" id="KW-0812">Transmembrane</keyword>
<accession>K2RCX7</accession>